<accession>A0A2R5GQC1</accession>
<dbReference type="PANTHER" id="PTHR46091">
    <property type="entry name" value="BLR7054 PROTEIN"/>
    <property type="match status" value="1"/>
</dbReference>
<evidence type="ECO:0000313" key="9">
    <source>
        <dbReference type="EMBL" id="GBG33050.1"/>
    </source>
</evidence>
<evidence type="ECO:0000256" key="1">
    <source>
        <dbReference type="ARBA" id="ARBA00005855"/>
    </source>
</evidence>
<keyword evidence="4" id="KW-0274">FAD</keyword>
<feature type="domain" description="Amine oxidase" evidence="8">
    <location>
        <begin position="166"/>
        <end position="449"/>
    </location>
</feature>
<keyword evidence="7" id="KW-0472">Membrane</keyword>
<dbReference type="GO" id="GO:0016491">
    <property type="term" value="F:oxidoreductase activity"/>
    <property type="evidence" value="ECO:0007669"/>
    <property type="project" value="InterPro"/>
</dbReference>
<evidence type="ECO:0000256" key="2">
    <source>
        <dbReference type="ARBA" id="ARBA00022630"/>
    </source>
</evidence>
<reference evidence="9 10" key="1">
    <citation type="submission" date="2017-12" db="EMBL/GenBank/DDBJ databases">
        <title>Sequencing, de novo assembly and annotation of complete genome of a new Thraustochytrid species, strain FCC1311.</title>
        <authorList>
            <person name="Sedici K."/>
            <person name="Godart F."/>
            <person name="Aiese Cigliano R."/>
            <person name="Sanseverino W."/>
            <person name="Barakat M."/>
            <person name="Ortet P."/>
            <person name="Marechal E."/>
            <person name="Cagnac O."/>
            <person name="Amato A."/>
        </authorList>
    </citation>
    <scope>NUCLEOTIDE SEQUENCE [LARGE SCALE GENOMIC DNA]</scope>
</reference>
<dbReference type="InterPro" id="IPR002937">
    <property type="entry name" value="Amino_oxidase"/>
</dbReference>
<dbReference type="AlphaFoldDB" id="A0A2R5GQC1"/>
<dbReference type="EMBL" id="BEYU01000141">
    <property type="protein sequence ID" value="GBG33050.1"/>
    <property type="molecule type" value="Genomic_DNA"/>
</dbReference>
<evidence type="ECO:0000256" key="5">
    <source>
        <dbReference type="ARBA" id="ARBA00022857"/>
    </source>
</evidence>
<keyword evidence="7" id="KW-0812">Transmembrane</keyword>
<keyword evidence="10" id="KW-1185">Reference proteome</keyword>
<evidence type="ECO:0000256" key="3">
    <source>
        <dbReference type="ARBA" id="ARBA00022729"/>
    </source>
</evidence>
<dbReference type="InParanoid" id="A0A2R5GQC1"/>
<keyword evidence="5" id="KW-0521">NADP</keyword>
<dbReference type="OrthoDB" id="38045at2759"/>
<comment type="caution">
    <text evidence="9">The sequence shown here is derived from an EMBL/GenBank/DDBJ whole genome shotgun (WGS) entry which is preliminary data.</text>
</comment>
<evidence type="ECO:0000256" key="7">
    <source>
        <dbReference type="SAM" id="Phobius"/>
    </source>
</evidence>
<protein>
    <submittedName>
        <fullName evidence="9">All-trans-retinol 13,14-reductase</fullName>
    </submittedName>
</protein>
<keyword evidence="3" id="KW-0732">Signal</keyword>
<keyword evidence="2" id="KW-0285">Flavoprotein</keyword>
<comment type="similarity">
    <text evidence="1">Belongs to the carotenoid/retinoid oxidoreductase family. CrtISO subfamily.</text>
</comment>
<evidence type="ECO:0000256" key="6">
    <source>
        <dbReference type="ARBA" id="ARBA00023027"/>
    </source>
</evidence>
<dbReference type="SUPFAM" id="SSF51905">
    <property type="entry name" value="FAD/NAD(P)-binding domain"/>
    <property type="match status" value="1"/>
</dbReference>
<dbReference type="Pfam" id="PF01593">
    <property type="entry name" value="Amino_oxidase"/>
    <property type="match status" value="1"/>
</dbReference>
<proteinExistence type="inferred from homology"/>
<evidence type="ECO:0000256" key="4">
    <source>
        <dbReference type="ARBA" id="ARBA00022827"/>
    </source>
</evidence>
<dbReference type="InterPro" id="IPR052206">
    <property type="entry name" value="Retinol_saturase"/>
</dbReference>
<keyword evidence="7" id="KW-1133">Transmembrane helix</keyword>
<evidence type="ECO:0000313" key="10">
    <source>
        <dbReference type="Proteomes" id="UP000241890"/>
    </source>
</evidence>
<dbReference type="PANTHER" id="PTHR46091:SF3">
    <property type="entry name" value="AMINE OXIDASE DOMAIN-CONTAINING PROTEIN"/>
    <property type="match status" value="1"/>
</dbReference>
<sequence length="711" mass="78127">MYQQLTGASASASAMLPFLHDGRLSCDHLSASPAKLLLLRRPLLLPEKIDIIITIITITITFFARDVADADVDADADDADDADADAQRLIQRAGVVPVVGTVVSLLSLVSAAGLLIVAALAFSPLALQFRELPQGKARRGLLHERYSKSKAVEDGPWDAIIIGSGMGGLTCGSTLSRFGKRVLVLEQHDMAGGGTHTFVLQGKTDYNFDSGLHYTVPESAELIQLACGTRNKPIEFDKLGEEDDCFDKVVLGDIKQDGFRVRYGEKHLDTLRKMFPDAKDQREMDEFLALANRVNNLFPVWLLSKALPKWARHQWKQLFLKTFTAYASRTGEDVTKEIVSNPKLAALLNGLWMDAGSPPDESTFMMSAALSVGFPQRGGAYPTGGSELMATKLIQGIEASGGRVLMRARVQEIMLENGRAVGVRIDNGDEVRAPLVISACGYGNTYSRLLPKDAIPEGYMRKVKGPDGKEQLALPETLTNSSSWVMANLGIRVDPKEVGIGCSNVWVHPCSEENNYDLFQGVREYFAKPLDVPTIPMMITFPSVKDRACKAGEKQRLTCQLLALAHSEWFDKWEAEEGKHPAGGEYETLKQKWMDRLLELFLQRYPMLKDKIELSDLSTPLSIKYFLNKPGGGAVGLDVTPPRFSDTHTEDLLDMKSPIDGLWLTGEDTLLCGQPLAQLSGILTTFRIVGLSGSLQFVLWVIKLAISDLLL</sequence>
<evidence type="ECO:0000259" key="8">
    <source>
        <dbReference type="Pfam" id="PF01593"/>
    </source>
</evidence>
<feature type="transmembrane region" description="Helical" evidence="7">
    <location>
        <begin position="95"/>
        <end position="122"/>
    </location>
</feature>
<dbReference type="InterPro" id="IPR036188">
    <property type="entry name" value="FAD/NAD-bd_sf"/>
</dbReference>
<dbReference type="Proteomes" id="UP000241890">
    <property type="component" value="Unassembled WGS sequence"/>
</dbReference>
<dbReference type="Gene3D" id="3.50.50.60">
    <property type="entry name" value="FAD/NAD(P)-binding domain"/>
    <property type="match status" value="2"/>
</dbReference>
<gene>
    <name evidence="9" type="ORF">FCC1311_092742</name>
</gene>
<organism evidence="9 10">
    <name type="scientific">Hondaea fermentalgiana</name>
    <dbReference type="NCBI Taxonomy" id="2315210"/>
    <lineage>
        <taxon>Eukaryota</taxon>
        <taxon>Sar</taxon>
        <taxon>Stramenopiles</taxon>
        <taxon>Bigyra</taxon>
        <taxon>Labyrinthulomycetes</taxon>
        <taxon>Thraustochytrida</taxon>
        <taxon>Thraustochytriidae</taxon>
        <taxon>Hondaea</taxon>
    </lineage>
</organism>
<name>A0A2R5GQC1_9STRA</name>
<keyword evidence="6" id="KW-0520">NAD</keyword>